<dbReference type="Proteomes" id="UP000001064">
    <property type="component" value="Unassembled WGS sequence"/>
</dbReference>
<evidence type="ECO:0000256" key="2">
    <source>
        <dbReference type="ARBA" id="ARBA00023157"/>
    </source>
</evidence>
<evidence type="ECO:0008006" key="6">
    <source>
        <dbReference type="Google" id="ProtNLM"/>
    </source>
</evidence>
<dbReference type="GeneID" id="10508570"/>
<dbReference type="OrthoDB" id="282149at2759"/>
<keyword evidence="2" id="KW-1015">Disulfide bond</keyword>
<feature type="region of interest" description="Disordered" evidence="3">
    <location>
        <begin position="82"/>
        <end position="118"/>
    </location>
</feature>
<dbReference type="PANTHER" id="PTHR28627:SF1">
    <property type="entry name" value="CYTOCHROME C OXIDASE ASSEMBLY FACTOR 5"/>
    <property type="match status" value="1"/>
</dbReference>
<feature type="compositionally biased region" description="Basic and acidic residues" evidence="3">
    <location>
        <begin position="85"/>
        <end position="105"/>
    </location>
</feature>
<dbReference type="EMBL" id="GL871295">
    <property type="protein sequence ID" value="EGC30856.1"/>
    <property type="molecule type" value="Genomic_DNA"/>
</dbReference>
<dbReference type="KEGG" id="dpp:DICPUDRAFT_157357"/>
<dbReference type="STRING" id="5786.F0ZYX6"/>
<protein>
    <recommendedName>
        <fullName evidence="6">CHCH domain-containing protein</fullName>
    </recommendedName>
</protein>
<dbReference type="InParanoid" id="F0ZYX6"/>
<name>F0ZYX6_DICPU</name>
<evidence type="ECO:0000256" key="1">
    <source>
        <dbReference type="ARBA" id="ARBA00007785"/>
    </source>
</evidence>
<dbReference type="InterPro" id="IPR018793">
    <property type="entry name" value="Cyt_c_oxidase_assmbl_Pet191"/>
</dbReference>
<feature type="compositionally biased region" description="Low complexity" evidence="3">
    <location>
        <begin position="106"/>
        <end position="118"/>
    </location>
</feature>
<evidence type="ECO:0000313" key="4">
    <source>
        <dbReference type="EMBL" id="EGC30856.1"/>
    </source>
</evidence>
<dbReference type="PANTHER" id="PTHR28627">
    <property type="entry name" value="CYTOCHROME C OXIDASE ASSEMBLY FACTOR 5"/>
    <property type="match status" value="1"/>
</dbReference>
<reference evidence="5" key="1">
    <citation type="journal article" date="2011" name="Genome Biol.">
        <title>Comparative genomics of the social amoebae Dictyostelium discoideum and Dictyostelium purpureum.</title>
        <authorList>
            <consortium name="US DOE Joint Genome Institute (JGI-PGF)"/>
            <person name="Sucgang R."/>
            <person name="Kuo A."/>
            <person name="Tian X."/>
            <person name="Salerno W."/>
            <person name="Parikh A."/>
            <person name="Feasley C.L."/>
            <person name="Dalin E."/>
            <person name="Tu H."/>
            <person name="Huang E."/>
            <person name="Barry K."/>
            <person name="Lindquist E."/>
            <person name="Shapiro H."/>
            <person name="Bruce D."/>
            <person name="Schmutz J."/>
            <person name="Salamov A."/>
            <person name="Fey P."/>
            <person name="Gaudet P."/>
            <person name="Anjard C."/>
            <person name="Babu M.M."/>
            <person name="Basu S."/>
            <person name="Bushmanova Y."/>
            <person name="van der Wel H."/>
            <person name="Katoh-Kurasawa M."/>
            <person name="Dinh C."/>
            <person name="Coutinho P.M."/>
            <person name="Saito T."/>
            <person name="Elias M."/>
            <person name="Schaap P."/>
            <person name="Kay R.R."/>
            <person name="Henrissat B."/>
            <person name="Eichinger L."/>
            <person name="Rivero F."/>
            <person name="Putnam N.H."/>
            <person name="West C.M."/>
            <person name="Loomis W.F."/>
            <person name="Chisholm R.L."/>
            <person name="Shaulsky G."/>
            <person name="Strassmann J.E."/>
            <person name="Queller D.C."/>
            <person name="Kuspa A."/>
            <person name="Grigoriev I.V."/>
        </authorList>
    </citation>
    <scope>NUCLEOTIDE SEQUENCE [LARGE SCALE GENOMIC DNA]</scope>
    <source>
        <strain evidence="5">QSDP1</strain>
    </source>
</reference>
<dbReference type="OMA" id="TFHQCMK"/>
<proteinExistence type="inferred from homology"/>
<evidence type="ECO:0000256" key="3">
    <source>
        <dbReference type="SAM" id="MobiDB-lite"/>
    </source>
</evidence>
<dbReference type="RefSeq" id="XP_003292622.1">
    <property type="nucleotide sequence ID" value="XM_003292574.1"/>
</dbReference>
<gene>
    <name evidence="4" type="ORF">DICPUDRAFT_157357</name>
</gene>
<keyword evidence="5" id="KW-1185">Reference proteome</keyword>
<sequence>MATPESKVKEEYGSPCQGIKDNLAECVRNSECMAKGLTFHECIKSKDLDSECKELLYALFKCRKDMYDPRNRFRGNVASMAYNKELSEKKMKQQKEESEKKDNNDSSKTNSNSNNENN</sequence>
<comment type="similarity">
    <text evidence="1">Belongs to the PET191 family.</text>
</comment>
<dbReference type="GO" id="GO:0033617">
    <property type="term" value="P:mitochondrial respiratory chain complex IV assembly"/>
    <property type="evidence" value="ECO:0000318"/>
    <property type="project" value="GO_Central"/>
</dbReference>
<evidence type="ECO:0000313" key="5">
    <source>
        <dbReference type="Proteomes" id="UP000001064"/>
    </source>
</evidence>
<dbReference type="VEuPathDB" id="AmoebaDB:DICPUDRAFT_157357"/>
<accession>F0ZYX6</accession>
<organism evidence="4 5">
    <name type="scientific">Dictyostelium purpureum</name>
    <name type="common">Slime mold</name>
    <dbReference type="NCBI Taxonomy" id="5786"/>
    <lineage>
        <taxon>Eukaryota</taxon>
        <taxon>Amoebozoa</taxon>
        <taxon>Evosea</taxon>
        <taxon>Eumycetozoa</taxon>
        <taxon>Dictyostelia</taxon>
        <taxon>Dictyosteliales</taxon>
        <taxon>Dictyosteliaceae</taxon>
        <taxon>Dictyostelium</taxon>
    </lineage>
</organism>
<dbReference type="AlphaFoldDB" id="F0ZYX6"/>
<dbReference type="GO" id="GO:0005739">
    <property type="term" value="C:mitochondrion"/>
    <property type="evidence" value="ECO:0000318"/>
    <property type="project" value="GO_Central"/>
</dbReference>
<dbReference type="Pfam" id="PF10203">
    <property type="entry name" value="Pet191_N"/>
    <property type="match status" value="1"/>
</dbReference>